<protein>
    <submittedName>
        <fullName evidence="2">Uncharacterized protein</fullName>
    </submittedName>
</protein>
<gene>
    <name evidence="2" type="ordered locus">Calni_0815</name>
</gene>
<proteinExistence type="predicted"/>
<keyword evidence="1" id="KW-0812">Transmembrane</keyword>
<reference evidence="2 3" key="2">
    <citation type="journal article" date="2011" name="Stand. Genomic Sci.">
        <title>Complete genome sequence of Calditerrivibrio nitroreducens type strain (Yu37-1).</title>
        <authorList>
            <person name="Pitluck S."/>
            <person name="Sikorski J."/>
            <person name="Zeytun A."/>
            <person name="Lapidus A."/>
            <person name="Nolan M."/>
            <person name="Lucas S."/>
            <person name="Hammon N."/>
            <person name="Deshpande S."/>
            <person name="Cheng J.F."/>
            <person name="Tapia R."/>
            <person name="Han C."/>
            <person name="Goodwin L."/>
            <person name="Liolios K."/>
            <person name="Pagani I."/>
            <person name="Ivanova N."/>
            <person name="Mavromatis K."/>
            <person name="Pati A."/>
            <person name="Chen A."/>
            <person name="Palaniappan K."/>
            <person name="Hauser L."/>
            <person name="Chang Y.J."/>
            <person name="Jeffries C.D."/>
            <person name="Detter J.C."/>
            <person name="Brambilla E."/>
            <person name="Djao O.D."/>
            <person name="Rohde M."/>
            <person name="Spring S."/>
            <person name="Goker M."/>
            <person name="Woyke T."/>
            <person name="Bristow J."/>
            <person name="Eisen J.A."/>
            <person name="Markowitz V."/>
            <person name="Hugenholtz P."/>
            <person name="Kyrpides N.C."/>
            <person name="Klenk H.P."/>
            <person name="Land M."/>
        </authorList>
    </citation>
    <scope>NUCLEOTIDE SEQUENCE [LARGE SCALE GENOMIC DNA]</scope>
    <source>
        <strain evidence="3">DSM 19672 / NBRC 101217 / Yu37-1</strain>
    </source>
</reference>
<dbReference type="RefSeq" id="WP_013450939.1">
    <property type="nucleotide sequence ID" value="NC_014758.1"/>
</dbReference>
<name>E4TGW6_CALNY</name>
<feature type="transmembrane region" description="Helical" evidence="1">
    <location>
        <begin position="259"/>
        <end position="283"/>
    </location>
</feature>
<dbReference type="AlphaFoldDB" id="E4TGW6"/>
<dbReference type="OrthoDB" id="9788139at2"/>
<evidence type="ECO:0000313" key="2">
    <source>
        <dbReference type="EMBL" id="ADR18726.1"/>
    </source>
</evidence>
<keyword evidence="3" id="KW-1185">Reference proteome</keyword>
<sequence length="324" mass="38041" precursor="true">MNFIAPEQVVIYFIDFLFLFYGLYALKTAYQMINHFDFHSSSALQYSLEKKNILVSNIITFFICLKIPIFFFFLYFIDSLAPTVPGAMCAVGVLNSTPYGSYLIIMKVLNLFLLGYWFTINRFDLKTYGFIYTRIKYWFLVFIIVMLVLEIILEVNLFDSISPTKIVSCCGSVFGGEPKFFNNLYLDLKDSWSVLIFLLVFFGMLLSYIFKKLKLYGILSLIFLIVAVYSLIDFFSTYIYELPTHRCPFCILQKDYYYIGYLLYFLLLTGTFLGSSVFVLNRIMDYTTGLKWSKISLYLSTSYLLIVFYYVISYYFRTGRWLTG</sequence>
<feature type="transmembrane region" description="Helical" evidence="1">
    <location>
        <begin position="192"/>
        <end position="210"/>
    </location>
</feature>
<accession>E4TGW6</accession>
<keyword evidence="1" id="KW-1133">Transmembrane helix</keyword>
<reference key="1">
    <citation type="submission" date="2010-11" db="EMBL/GenBank/DDBJ databases">
        <title>The complete genome of chromosome of Calditerrivibrio nitroreducens DSM 19672.</title>
        <authorList>
            <consortium name="US DOE Joint Genome Institute (JGI-PGF)"/>
            <person name="Lucas S."/>
            <person name="Copeland A."/>
            <person name="Lapidus A."/>
            <person name="Bruce D."/>
            <person name="Goodwin L."/>
            <person name="Pitluck S."/>
            <person name="Kyrpides N."/>
            <person name="Mavromatis K."/>
            <person name="Ivanova N."/>
            <person name="Mikhailova N."/>
            <person name="Zeytun A."/>
            <person name="Brettin T."/>
            <person name="Detter J.C."/>
            <person name="Tapia R."/>
            <person name="Han C."/>
            <person name="Land M."/>
            <person name="Hauser L."/>
            <person name="Markowitz V."/>
            <person name="Cheng J.-F."/>
            <person name="Hugenholtz P."/>
            <person name="Woyke T."/>
            <person name="Wu D."/>
            <person name="Spring S."/>
            <person name="Schroeder M."/>
            <person name="Brambilla E."/>
            <person name="Klenk H.-P."/>
            <person name="Eisen J.A."/>
        </authorList>
    </citation>
    <scope>NUCLEOTIDE SEQUENCE [LARGE SCALE GENOMIC DNA]</scope>
    <source>
        <strain>DSM 19672</strain>
    </source>
</reference>
<feature type="transmembrane region" description="Helical" evidence="1">
    <location>
        <begin position="12"/>
        <end position="33"/>
    </location>
</feature>
<keyword evidence="1" id="KW-0472">Membrane</keyword>
<evidence type="ECO:0000256" key="1">
    <source>
        <dbReference type="SAM" id="Phobius"/>
    </source>
</evidence>
<dbReference type="STRING" id="768670.Calni_0815"/>
<feature type="transmembrane region" description="Helical" evidence="1">
    <location>
        <begin position="217"/>
        <end position="239"/>
    </location>
</feature>
<feature type="transmembrane region" description="Helical" evidence="1">
    <location>
        <begin position="295"/>
        <end position="316"/>
    </location>
</feature>
<dbReference type="KEGG" id="cni:Calni_0815"/>
<organism evidence="2 3">
    <name type="scientific">Calditerrivibrio nitroreducens (strain DSM 19672 / NBRC 101217 / Yu37-1)</name>
    <dbReference type="NCBI Taxonomy" id="768670"/>
    <lineage>
        <taxon>Bacteria</taxon>
        <taxon>Pseudomonadati</taxon>
        <taxon>Deferribacterota</taxon>
        <taxon>Deferribacteres</taxon>
        <taxon>Deferribacterales</taxon>
        <taxon>Calditerrivibrionaceae</taxon>
    </lineage>
</organism>
<feature type="transmembrane region" description="Helical" evidence="1">
    <location>
        <begin position="97"/>
        <end position="117"/>
    </location>
</feature>
<evidence type="ECO:0000313" key="3">
    <source>
        <dbReference type="Proteomes" id="UP000007039"/>
    </source>
</evidence>
<dbReference type="HOGENOM" id="CLU_071530_0_0_0"/>
<dbReference type="Proteomes" id="UP000007039">
    <property type="component" value="Chromosome"/>
</dbReference>
<feature type="transmembrane region" description="Helical" evidence="1">
    <location>
        <begin position="54"/>
        <end position="77"/>
    </location>
</feature>
<feature type="transmembrane region" description="Helical" evidence="1">
    <location>
        <begin position="137"/>
        <end position="158"/>
    </location>
</feature>
<dbReference type="EMBL" id="CP002347">
    <property type="protein sequence ID" value="ADR18726.1"/>
    <property type="molecule type" value="Genomic_DNA"/>
</dbReference>
<dbReference type="eggNOG" id="ENOG502Z9TM">
    <property type="taxonomic scope" value="Bacteria"/>
</dbReference>